<sequence>MSDRFRAYPVEEPTDGVRILHVDDDPAFLDLTATFLRREIEGVSVVTESSVPAGLERVRSESIDCVISDYEMPELTGLEFLERVRAVDPDVPFILFTGKGSEEIASEAISAGVTDYIQKGGGSDQYAVLANRIENAVDQSRSRRALEESQRRLSRFIDQSPLGTIVYDETFTIRRVNEAAEEITGYSAAELVGGTWLPIVPEKLHRHVAEVERKLLDNRGGFQSVNEIRTRSGERRVCSWHNRVVTDDDGEVITIVSQFEDVTDRRRQRRELEETNAVLSTLFDTLPVGVLAEDADREVLAANQRVFDLLEIPGEPADAAGADCVELARAASEEFEDPDRFLDRIGDLIEKRQPVTNEELALADGRTFSRSYRPIDLPEGQGHLWVYQDVSDRKRRDLRLEALNETAQRLMGARDRREVAEVGVEAARDVLGLEANAIHLREEEVEEKEDGEEGPELAPVASTTAVRDLVGDLPTFTAGEGIAWRAYETGEAISIDDVREDPDVYAEGTEMRSEVYLPLGEYGILIAGSPEVGAFDDRDVVLGEILAGNVVTALEQVERTERLRERERELTRQNDRLEEFASVASHDLRNPLNVAKGRLHLAMEEADAAARDDLADVERALDRMEELIEDLLALAREENTETDETAVPLDDLARGCWDDVETDGATLRVETDRRIRADEGRLRQILENLFANAVEHGSTSPPSQTREDAVDHGSTGSDGVRITVGETDEEPGFFVADDGSGIPEPERDRVFEYGYSGSESGTGFGLSIVDQAAGAHGWDVRATASETGGARFEITGVEFVDEE</sequence>
<dbReference type="SUPFAM" id="SSF52172">
    <property type="entry name" value="CheY-like"/>
    <property type="match status" value="1"/>
</dbReference>
<dbReference type="CDD" id="cd00082">
    <property type="entry name" value="HisKA"/>
    <property type="match status" value="1"/>
</dbReference>
<organism evidence="13 14">
    <name type="scientific">Halopenitus salinus</name>
    <dbReference type="NCBI Taxonomy" id="1198295"/>
    <lineage>
        <taxon>Archaea</taxon>
        <taxon>Methanobacteriati</taxon>
        <taxon>Methanobacteriota</taxon>
        <taxon>Stenosarchaea group</taxon>
        <taxon>Halobacteria</taxon>
        <taxon>Halobacteriales</taxon>
        <taxon>Haloferacaceae</taxon>
        <taxon>Halopenitus</taxon>
    </lineage>
</organism>
<evidence type="ECO:0000259" key="9">
    <source>
        <dbReference type="PROSITE" id="PS50109"/>
    </source>
</evidence>
<feature type="modified residue" description="4-aspartylphosphate" evidence="6">
    <location>
        <position position="69"/>
    </location>
</feature>
<feature type="domain" description="PAC" evidence="12">
    <location>
        <begin position="209"/>
        <end position="274"/>
    </location>
</feature>
<dbReference type="SMART" id="SM00065">
    <property type="entry name" value="GAF"/>
    <property type="match status" value="1"/>
</dbReference>
<evidence type="ECO:0000256" key="3">
    <source>
        <dbReference type="ARBA" id="ARBA00022679"/>
    </source>
</evidence>
<dbReference type="PROSITE" id="PS50112">
    <property type="entry name" value="PAS"/>
    <property type="match status" value="1"/>
</dbReference>
<feature type="domain" description="PAS" evidence="11">
    <location>
        <begin position="149"/>
        <end position="219"/>
    </location>
</feature>
<evidence type="ECO:0000259" key="11">
    <source>
        <dbReference type="PROSITE" id="PS50112"/>
    </source>
</evidence>
<dbReference type="Proteomes" id="UP001596296">
    <property type="component" value="Unassembled WGS sequence"/>
</dbReference>
<dbReference type="CDD" id="cd00075">
    <property type="entry name" value="HATPase"/>
    <property type="match status" value="1"/>
</dbReference>
<accession>A0ABD5UUL3</accession>
<evidence type="ECO:0000256" key="1">
    <source>
        <dbReference type="ARBA" id="ARBA00000085"/>
    </source>
</evidence>
<feature type="coiled-coil region" evidence="7">
    <location>
        <begin position="607"/>
        <end position="641"/>
    </location>
</feature>
<keyword evidence="14" id="KW-1185">Reference proteome</keyword>
<keyword evidence="7" id="KW-0175">Coiled coil</keyword>
<dbReference type="SUPFAM" id="SSF55874">
    <property type="entry name" value="ATPase domain of HSP90 chaperone/DNA topoisomerase II/histidine kinase"/>
    <property type="match status" value="1"/>
</dbReference>
<dbReference type="InterPro" id="IPR003661">
    <property type="entry name" value="HisK_dim/P_dom"/>
</dbReference>
<evidence type="ECO:0000313" key="13">
    <source>
        <dbReference type="EMBL" id="MFC6893192.1"/>
    </source>
</evidence>
<evidence type="ECO:0000256" key="6">
    <source>
        <dbReference type="PROSITE-ProRule" id="PRU00169"/>
    </source>
</evidence>
<dbReference type="InterPro" id="IPR011006">
    <property type="entry name" value="CheY-like_superfamily"/>
</dbReference>
<dbReference type="Pfam" id="PF13185">
    <property type="entry name" value="GAF_2"/>
    <property type="match status" value="1"/>
</dbReference>
<dbReference type="SUPFAM" id="SSF55781">
    <property type="entry name" value="GAF domain-like"/>
    <property type="match status" value="1"/>
</dbReference>
<dbReference type="Gene3D" id="3.40.50.2300">
    <property type="match status" value="1"/>
</dbReference>
<evidence type="ECO:0000313" key="14">
    <source>
        <dbReference type="Proteomes" id="UP001596296"/>
    </source>
</evidence>
<dbReference type="InterPro" id="IPR003018">
    <property type="entry name" value="GAF"/>
</dbReference>
<evidence type="ECO:0000256" key="5">
    <source>
        <dbReference type="ARBA" id="ARBA00023012"/>
    </source>
</evidence>
<dbReference type="PROSITE" id="PS50109">
    <property type="entry name" value="HIS_KIN"/>
    <property type="match status" value="1"/>
</dbReference>
<dbReference type="RefSeq" id="WP_379744493.1">
    <property type="nucleotide sequence ID" value="NZ_JBHSVN010000001.1"/>
</dbReference>
<dbReference type="PROSITE" id="PS50110">
    <property type="entry name" value="RESPONSE_REGULATORY"/>
    <property type="match status" value="1"/>
</dbReference>
<dbReference type="InterPro" id="IPR000014">
    <property type="entry name" value="PAS"/>
</dbReference>
<dbReference type="SUPFAM" id="SSF47384">
    <property type="entry name" value="Homodimeric domain of signal transducing histidine kinase"/>
    <property type="match status" value="1"/>
</dbReference>
<keyword evidence="4" id="KW-0418">Kinase</keyword>
<dbReference type="InterPro" id="IPR036890">
    <property type="entry name" value="HATPase_C_sf"/>
</dbReference>
<dbReference type="Gene3D" id="3.30.565.10">
    <property type="entry name" value="Histidine kinase-like ATPase, C-terminal domain"/>
    <property type="match status" value="1"/>
</dbReference>
<keyword evidence="6" id="KW-0597">Phosphoprotein</keyword>
<dbReference type="GO" id="GO:0004673">
    <property type="term" value="F:protein histidine kinase activity"/>
    <property type="evidence" value="ECO:0007669"/>
    <property type="project" value="UniProtKB-EC"/>
</dbReference>
<dbReference type="Pfam" id="PF02518">
    <property type="entry name" value="HATPase_c"/>
    <property type="match status" value="1"/>
</dbReference>
<dbReference type="InterPro" id="IPR003594">
    <property type="entry name" value="HATPase_dom"/>
</dbReference>
<evidence type="ECO:0000256" key="7">
    <source>
        <dbReference type="SAM" id="Coils"/>
    </source>
</evidence>
<dbReference type="InterPro" id="IPR035965">
    <property type="entry name" value="PAS-like_dom_sf"/>
</dbReference>
<dbReference type="InterPro" id="IPR050736">
    <property type="entry name" value="Sensor_HK_Regulatory"/>
</dbReference>
<dbReference type="InterPro" id="IPR000700">
    <property type="entry name" value="PAS-assoc_C"/>
</dbReference>
<feature type="domain" description="Histidine kinase" evidence="9">
    <location>
        <begin position="583"/>
        <end position="795"/>
    </location>
</feature>
<dbReference type="InterPro" id="IPR005467">
    <property type="entry name" value="His_kinase_dom"/>
</dbReference>
<dbReference type="Gene3D" id="1.10.287.130">
    <property type="match status" value="1"/>
</dbReference>
<dbReference type="Gene3D" id="3.30.450.40">
    <property type="match status" value="1"/>
</dbReference>
<dbReference type="EC" id="2.7.13.3" evidence="2"/>
<name>A0ABD5UUL3_9EURY</name>
<dbReference type="Pfam" id="PF00072">
    <property type="entry name" value="Response_reg"/>
    <property type="match status" value="1"/>
</dbReference>
<dbReference type="SMART" id="SM00448">
    <property type="entry name" value="REC"/>
    <property type="match status" value="1"/>
</dbReference>
<protein>
    <recommendedName>
        <fullName evidence="2">histidine kinase</fullName>
        <ecNumber evidence="2">2.7.13.3</ecNumber>
    </recommendedName>
</protein>
<dbReference type="InterPro" id="IPR036097">
    <property type="entry name" value="HisK_dim/P_sf"/>
</dbReference>
<dbReference type="Gene3D" id="3.30.450.20">
    <property type="entry name" value="PAS domain"/>
    <property type="match status" value="2"/>
</dbReference>
<gene>
    <name evidence="13" type="ORF">ACFQE9_11345</name>
</gene>
<dbReference type="CDD" id="cd00156">
    <property type="entry name" value="REC"/>
    <property type="match status" value="1"/>
</dbReference>
<proteinExistence type="predicted"/>
<dbReference type="SMART" id="SM00387">
    <property type="entry name" value="HATPase_c"/>
    <property type="match status" value="1"/>
</dbReference>
<reference evidence="13 14" key="1">
    <citation type="journal article" date="2019" name="Int. J. Syst. Evol. Microbiol.">
        <title>The Global Catalogue of Microorganisms (GCM) 10K type strain sequencing project: providing services to taxonomists for standard genome sequencing and annotation.</title>
        <authorList>
            <consortium name="The Broad Institute Genomics Platform"/>
            <consortium name="The Broad Institute Genome Sequencing Center for Infectious Disease"/>
            <person name="Wu L."/>
            <person name="Ma J."/>
        </authorList>
    </citation>
    <scope>NUCLEOTIDE SEQUENCE [LARGE SCALE GENOMIC DNA]</scope>
    <source>
        <strain evidence="13 14">SKJ47</strain>
    </source>
</reference>
<dbReference type="InterPro" id="IPR001789">
    <property type="entry name" value="Sig_transdc_resp-reg_receiver"/>
</dbReference>
<dbReference type="SMART" id="SM00388">
    <property type="entry name" value="HisKA"/>
    <property type="match status" value="1"/>
</dbReference>
<feature type="region of interest" description="Disordered" evidence="8">
    <location>
        <begin position="695"/>
        <end position="723"/>
    </location>
</feature>
<evidence type="ECO:0000256" key="8">
    <source>
        <dbReference type="SAM" id="MobiDB-lite"/>
    </source>
</evidence>
<comment type="caution">
    <text evidence="13">The sequence shown here is derived from an EMBL/GenBank/DDBJ whole genome shotgun (WGS) entry which is preliminary data.</text>
</comment>
<dbReference type="Pfam" id="PF08448">
    <property type="entry name" value="PAS_4"/>
    <property type="match status" value="2"/>
</dbReference>
<dbReference type="PANTHER" id="PTHR43711:SF1">
    <property type="entry name" value="HISTIDINE KINASE 1"/>
    <property type="match status" value="1"/>
</dbReference>
<dbReference type="PROSITE" id="PS50113">
    <property type="entry name" value="PAC"/>
    <property type="match status" value="1"/>
</dbReference>
<dbReference type="NCBIfam" id="TIGR00229">
    <property type="entry name" value="sensory_box"/>
    <property type="match status" value="1"/>
</dbReference>
<dbReference type="SUPFAM" id="SSF55785">
    <property type="entry name" value="PYP-like sensor domain (PAS domain)"/>
    <property type="match status" value="2"/>
</dbReference>
<evidence type="ECO:0000259" key="10">
    <source>
        <dbReference type="PROSITE" id="PS50110"/>
    </source>
</evidence>
<dbReference type="PANTHER" id="PTHR43711">
    <property type="entry name" value="TWO-COMPONENT HISTIDINE KINASE"/>
    <property type="match status" value="1"/>
</dbReference>
<comment type="catalytic activity">
    <reaction evidence="1">
        <text>ATP + protein L-histidine = ADP + protein N-phospho-L-histidine.</text>
        <dbReference type="EC" id="2.7.13.3"/>
    </reaction>
</comment>
<keyword evidence="3" id="KW-0808">Transferase</keyword>
<dbReference type="InterPro" id="IPR013656">
    <property type="entry name" value="PAS_4"/>
</dbReference>
<dbReference type="InterPro" id="IPR029016">
    <property type="entry name" value="GAF-like_dom_sf"/>
</dbReference>
<dbReference type="GO" id="GO:0000160">
    <property type="term" value="P:phosphorelay signal transduction system"/>
    <property type="evidence" value="ECO:0007669"/>
    <property type="project" value="UniProtKB-KW"/>
</dbReference>
<dbReference type="CDD" id="cd00130">
    <property type="entry name" value="PAS"/>
    <property type="match status" value="1"/>
</dbReference>
<dbReference type="EMBL" id="JBHSXL010000009">
    <property type="protein sequence ID" value="MFC6893192.1"/>
    <property type="molecule type" value="Genomic_DNA"/>
</dbReference>
<evidence type="ECO:0000259" key="12">
    <source>
        <dbReference type="PROSITE" id="PS50113"/>
    </source>
</evidence>
<evidence type="ECO:0000256" key="4">
    <source>
        <dbReference type="ARBA" id="ARBA00022777"/>
    </source>
</evidence>
<dbReference type="AlphaFoldDB" id="A0ABD5UUL3"/>
<dbReference type="SMART" id="SM00091">
    <property type="entry name" value="PAS"/>
    <property type="match status" value="2"/>
</dbReference>
<dbReference type="Pfam" id="PF00512">
    <property type="entry name" value="HisKA"/>
    <property type="match status" value="1"/>
</dbReference>
<keyword evidence="5" id="KW-0902">Two-component regulatory system</keyword>
<feature type="domain" description="Response regulatory" evidence="10">
    <location>
        <begin position="18"/>
        <end position="134"/>
    </location>
</feature>
<evidence type="ECO:0000256" key="2">
    <source>
        <dbReference type="ARBA" id="ARBA00012438"/>
    </source>
</evidence>